<feature type="transmembrane region" description="Helical" evidence="1">
    <location>
        <begin position="180"/>
        <end position="199"/>
    </location>
</feature>
<proteinExistence type="predicted"/>
<dbReference type="EMBL" id="RQYS01000012">
    <property type="protein sequence ID" value="RRD62351.1"/>
    <property type="molecule type" value="Genomic_DNA"/>
</dbReference>
<evidence type="ECO:0000256" key="1">
    <source>
        <dbReference type="SAM" id="Phobius"/>
    </source>
</evidence>
<feature type="transmembrane region" description="Helical" evidence="1">
    <location>
        <begin position="12"/>
        <end position="32"/>
    </location>
</feature>
<dbReference type="RefSeq" id="WP_124750923.1">
    <property type="nucleotide sequence ID" value="NZ_RQYS01000012.1"/>
</dbReference>
<accession>A0A3P1XV31</accession>
<evidence type="ECO:0000313" key="2">
    <source>
        <dbReference type="EMBL" id="RRD62351.1"/>
    </source>
</evidence>
<organism evidence="2 3">
    <name type="scientific">Tannerella forsythia</name>
    <name type="common">Bacteroides forsythus</name>
    <dbReference type="NCBI Taxonomy" id="28112"/>
    <lineage>
        <taxon>Bacteria</taxon>
        <taxon>Pseudomonadati</taxon>
        <taxon>Bacteroidota</taxon>
        <taxon>Bacteroidia</taxon>
        <taxon>Bacteroidales</taxon>
        <taxon>Tannerellaceae</taxon>
        <taxon>Tannerella</taxon>
    </lineage>
</organism>
<feature type="transmembrane region" description="Helical" evidence="1">
    <location>
        <begin position="44"/>
        <end position="65"/>
    </location>
</feature>
<dbReference type="Proteomes" id="UP000278609">
    <property type="component" value="Unassembled WGS sequence"/>
</dbReference>
<dbReference type="AlphaFoldDB" id="A0A3P1XV31"/>
<evidence type="ECO:0000313" key="3">
    <source>
        <dbReference type="Proteomes" id="UP000278609"/>
    </source>
</evidence>
<feature type="transmembrane region" description="Helical" evidence="1">
    <location>
        <begin position="215"/>
        <end position="236"/>
    </location>
</feature>
<gene>
    <name evidence="2" type="ORF">EII40_03660</name>
</gene>
<name>A0A3P1XV31_TANFO</name>
<comment type="caution">
    <text evidence="2">The sequence shown here is derived from an EMBL/GenBank/DDBJ whole genome shotgun (WGS) entry which is preliminary data.</text>
</comment>
<reference evidence="2 3" key="1">
    <citation type="submission" date="2018-11" db="EMBL/GenBank/DDBJ databases">
        <title>Genomes From Bacteria Associated with the Canine Oral Cavity: a Test Case for Automated Genome-Based Taxonomic Assignment.</title>
        <authorList>
            <person name="Coil D.A."/>
            <person name="Jospin G."/>
            <person name="Darling A.E."/>
            <person name="Wallis C."/>
            <person name="Davis I.J."/>
            <person name="Harris S."/>
            <person name="Eisen J.A."/>
            <person name="Holcombe L.J."/>
            <person name="O'Flynn C."/>
        </authorList>
    </citation>
    <scope>NUCLEOTIDE SEQUENCE [LARGE SCALE GENOMIC DNA]</scope>
    <source>
        <strain evidence="2 3">OH2617_COT-023</strain>
    </source>
</reference>
<keyword evidence="1" id="KW-1133">Transmembrane helix</keyword>
<keyword evidence="1" id="KW-0472">Membrane</keyword>
<keyword evidence="1" id="KW-0812">Transmembrane</keyword>
<protein>
    <submittedName>
        <fullName evidence="2">Uncharacterized protein</fullName>
    </submittedName>
</protein>
<sequence length="258" mass="30762">MNTEISSKLSLYDILAMLIPGALIIFWASNVFFGNNLTIDENRINPWIVGVFFTATSYLLGIIYCKFMEWLWEYIWEPFKDKSNVIKAFCRNDPDILIEEFKKVFDNIRIERINIYYEKYLLSNCIDHFFLKKTRCLDKKNQQAEKEEKERNIKDSYCEAYAFVAKNTYRNDVHILESQFAFLRSMFGVVFLFLCFLPNDNFNSLIKELLSGHPMFQISISLLVLLIAIPFVMACIQKKIYHIVWEDYEYLRRVKDDK</sequence>